<evidence type="ECO:0000313" key="1">
    <source>
        <dbReference type="EMBL" id="MCM8750482.1"/>
    </source>
</evidence>
<evidence type="ECO:0000313" key="2">
    <source>
        <dbReference type="Proteomes" id="UP001165306"/>
    </source>
</evidence>
<reference evidence="1" key="1">
    <citation type="submission" date="2022-06" db="EMBL/GenBank/DDBJ databases">
        <title>CFH 74404 Thermomicrobiaceae sp.</title>
        <authorList>
            <person name="Ming H."/>
            <person name="Li W.-J."/>
            <person name="Zhao Z."/>
        </authorList>
    </citation>
    <scope>NUCLEOTIDE SEQUENCE</scope>
    <source>
        <strain evidence="1">CFH 74404</strain>
    </source>
</reference>
<dbReference type="Pfam" id="PF04555">
    <property type="entry name" value="XhoI"/>
    <property type="match status" value="1"/>
</dbReference>
<protein>
    <submittedName>
        <fullName evidence="1">PaeR7I family type II restriction endonuclease</fullName>
    </submittedName>
</protein>
<accession>A0AA42BB39</accession>
<dbReference type="Proteomes" id="UP001165306">
    <property type="component" value="Unassembled WGS sequence"/>
</dbReference>
<comment type="caution">
    <text evidence="1">The sequence shown here is derived from an EMBL/GenBank/DDBJ whole genome shotgun (WGS) entry which is preliminary data.</text>
</comment>
<keyword evidence="1" id="KW-0255">Endonuclease</keyword>
<dbReference type="GO" id="GO:0003677">
    <property type="term" value="F:DNA binding"/>
    <property type="evidence" value="ECO:0007669"/>
    <property type="project" value="InterPro"/>
</dbReference>
<sequence length="244" mass="27771">MTAISIPDRVFYEAVQEFWRVREEQAARQLQRGTPDQGYRGAVTGGKQMHGFARKIEELLIGAGVSKDDIFYGLKPTTLPGFYRPTKEWDIIVVSKGRLIAAIELKSQVGPSFGNNFNNRVEEAVGTAVDLWTAHRESAFSVLSNPWLGYFFVLEDCTRSRSVVRIEEPHFEVLSEFKETSYAKRYEIFCRKLVKERQYSAACLLLVDRSKAHERANYDEPAEDLSARRFLAQLLGHVLGQLSS</sequence>
<dbReference type="RefSeq" id="WP_284058270.1">
    <property type="nucleotide sequence ID" value="NZ_JAMSLR010000016.1"/>
</dbReference>
<keyword evidence="1" id="KW-0378">Hydrolase</keyword>
<dbReference type="EMBL" id="JAMSLR010000016">
    <property type="protein sequence ID" value="MCM8750482.1"/>
    <property type="molecule type" value="Genomic_DNA"/>
</dbReference>
<gene>
    <name evidence="1" type="ORF">NET02_15140</name>
</gene>
<keyword evidence="1" id="KW-0540">Nuclease</keyword>
<dbReference type="GO" id="GO:0009036">
    <property type="term" value="F:type II site-specific deoxyribonuclease activity"/>
    <property type="evidence" value="ECO:0007669"/>
    <property type="project" value="InterPro"/>
</dbReference>
<dbReference type="AlphaFoldDB" id="A0AA42BB39"/>
<name>A0AA42BB39_9BACT</name>
<proteinExistence type="predicted"/>
<dbReference type="InterPro" id="IPR007636">
    <property type="entry name" value="Restrct_endonuc_II_XhoI"/>
</dbReference>
<organism evidence="1 2">
    <name type="scientific">Thermalbibacter longus</name>
    <dbReference type="NCBI Taxonomy" id="2951981"/>
    <lineage>
        <taxon>Bacteria</taxon>
        <taxon>Pseudomonadati</taxon>
        <taxon>Thermomicrobiota</taxon>
        <taxon>Thermomicrobia</taxon>
        <taxon>Thermomicrobiales</taxon>
        <taxon>Thermomicrobiaceae</taxon>
        <taxon>Thermalbibacter</taxon>
    </lineage>
</organism>
<dbReference type="GO" id="GO:0009307">
    <property type="term" value="P:DNA restriction-modification system"/>
    <property type="evidence" value="ECO:0007669"/>
    <property type="project" value="InterPro"/>
</dbReference>
<keyword evidence="2" id="KW-1185">Reference proteome</keyword>